<name>A0A2G9V445_TELCI</name>
<reference evidence="1 2" key="1">
    <citation type="submission" date="2015-09" db="EMBL/GenBank/DDBJ databases">
        <title>Draft genome of the parasitic nematode Teladorsagia circumcincta isolate WARC Sus (inbred).</title>
        <authorList>
            <person name="Mitreva M."/>
        </authorList>
    </citation>
    <scope>NUCLEOTIDE SEQUENCE [LARGE SCALE GENOMIC DNA]</scope>
    <source>
        <strain evidence="1 2">S</strain>
    </source>
</reference>
<proteinExistence type="predicted"/>
<evidence type="ECO:0000313" key="2">
    <source>
        <dbReference type="Proteomes" id="UP000230423"/>
    </source>
</evidence>
<dbReference type="EMBL" id="KZ345005">
    <property type="protein sequence ID" value="PIO77273.1"/>
    <property type="molecule type" value="Genomic_DNA"/>
</dbReference>
<dbReference type="Proteomes" id="UP000230423">
    <property type="component" value="Unassembled WGS sequence"/>
</dbReference>
<protein>
    <submittedName>
        <fullName evidence="1">Uncharacterized protein</fullName>
    </submittedName>
</protein>
<evidence type="ECO:0000313" key="1">
    <source>
        <dbReference type="EMBL" id="PIO77273.1"/>
    </source>
</evidence>
<sequence>MGIGRLEGMERCIDETKSGFDIALSQAHCHGKLQKTQWGSDRKLWKSKIEGFGNRRSKKIQGFGNALSELGSNGGADIAASKKNTRKERPENPINILINFLIIEKERYQPSTDYVS</sequence>
<accession>A0A2G9V445</accession>
<gene>
    <name evidence="1" type="ORF">TELCIR_00639</name>
</gene>
<organism evidence="1 2">
    <name type="scientific">Teladorsagia circumcincta</name>
    <name type="common">Brown stomach worm</name>
    <name type="synonym">Ostertagia circumcincta</name>
    <dbReference type="NCBI Taxonomy" id="45464"/>
    <lineage>
        <taxon>Eukaryota</taxon>
        <taxon>Metazoa</taxon>
        <taxon>Ecdysozoa</taxon>
        <taxon>Nematoda</taxon>
        <taxon>Chromadorea</taxon>
        <taxon>Rhabditida</taxon>
        <taxon>Rhabditina</taxon>
        <taxon>Rhabditomorpha</taxon>
        <taxon>Strongyloidea</taxon>
        <taxon>Trichostrongylidae</taxon>
        <taxon>Teladorsagia</taxon>
    </lineage>
</organism>
<dbReference type="AlphaFoldDB" id="A0A2G9V445"/>
<keyword evidence="2" id="KW-1185">Reference proteome</keyword>